<protein>
    <recommendedName>
        <fullName evidence="3">Integrase</fullName>
    </recommendedName>
</protein>
<evidence type="ECO:0000313" key="2">
    <source>
        <dbReference type="Proteomes" id="UP000244178"/>
    </source>
</evidence>
<name>A0A2T6GG65_9PSED</name>
<comment type="caution">
    <text evidence="1">The sequence shown here is derived from an EMBL/GenBank/DDBJ whole genome shotgun (WGS) entry which is preliminary data.</text>
</comment>
<sequence length="61" mass="7284">MVRRIKKGKNGQIWTAYYYYDGRHAASKRKEIPLGTDLDQTKVEWARLERRTPPKPNLPER</sequence>
<dbReference type="Proteomes" id="UP000244178">
    <property type="component" value="Unassembled WGS sequence"/>
</dbReference>
<organism evidence="1 2">
    <name type="scientific">Pseudomonas protegens</name>
    <dbReference type="NCBI Taxonomy" id="380021"/>
    <lineage>
        <taxon>Bacteria</taxon>
        <taxon>Pseudomonadati</taxon>
        <taxon>Pseudomonadota</taxon>
        <taxon>Gammaproteobacteria</taxon>
        <taxon>Pseudomonadales</taxon>
        <taxon>Pseudomonadaceae</taxon>
        <taxon>Pseudomonas</taxon>
    </lineage>
</organism>
<evidence type="ECO:0000313" key="1">
    <source>
        <dbReference type="EMBL" id="PUA43147.1"/>
    </source>
</evidence>
<gene>
    <name evidence="1" type="ORF">C5U62_21105</name>
</gene>
<dbReference type="AlphaFoldDB" id="A0A2T6GG65"/>
<reference evidence="1 2" key="1">
    <citation type="submission" date="2018-03" db="EMBL/GenBank/DDBJ databases">
        <title>Draft genome sequence of the plant growth promoting rhizobacterium Pseudomonas protegens strain BNJ-SS-45 isolated from wheat (Triticum aestivum) rhizosphere.</title>
        <authorList>
            <person name="Bajpai A."/>
            <person name="Shende K."/>
            <person name="Meena N."/>
            <person name="Upadhyayula S.R."/>
            <person name="Suravajhala P."/>
            <person name="Medicherla K.M."/>
            <person name="Johri B.N."/>
        </authorList>
    </citation>
    <scope>NUCLEOTIDE SEQUENCE [LARGE SCALE GENOMIC DNA]</scope>
    <source>
        <strain evidence="1 2">BNJ-SS-45</strain>
    </source>
</reference>
<evidence type="ECO:0008006" key="3">
    <source>
        <dbReference type="Google" id="ProtNLM"/>
    </source>
</evidence>
<proteinExistence type="predicted"/>
<accession>A0A2T6GG65</accession>
<dbReference type="EMBL" id="PYJM01000005">
    <property type="protein sequence ID" value="PUA43147.1"/>
    <property type="molecule type" value="Genomic_DNA"/>
</dbReference>